<dbReference type="Gramene" id="C.cajan_01925.t">
    <property type="protein sequence ID" value="C.cajan_01925.t"/>
    <property type="gene ID" value="C.cajan_01925"/>
</dbReference>
<evidence type="ECO:0000313" key="5">
    <source>
        <dbReference type="Proteomes" id="UP000075243"/>
    </source>
</evidence>
<dbReference type="PANTHER" id="PTHR42648:SF28">
    <property type="entry name" value="TRANSPOSON-ENCODED PROTEIN WITH RIBONUCLEASE H-LIKE AND RETROVIRUS ZINC FINGER-LIKE DOMAINS"/>
    <property type="match status" value="1"/>
</dbReference>
<dbReference type="GO" id="GO:0003676">
    <property type="term" value="F:nucleic acid binding"/>
    <property type="evidence" value="ECO:0007669"/>
    <property type="project" value="InterPro"/>
</dbReference>
<dbReference type="InterPro" id="IPR039537">
    <property type="entry name" value="Retrotran_Ty1/copia-like"/>
</dbReference>
<evidence type="ECO:0000259" key="3">
    <source>
        <dbReference type="PROSITE" id="PS50994"/>
    </source>
</evidence>
<dbReference type="GO" id="GO:0016787">
    <property type="term" value="F:hydrolase activity"/>
    <property type="evidence" value="ECO:0007669"/>
    <property type="project" value="UniProtKB-KW"/>
</dbReference>
<feature type="non-terminal residue" evidence="4">
    <location>
        <position position="1"/>
    </location>
</feature>
<organism evidence="4 5">
    <name type="scientific">Cajanus cajan</name>
    <name type="common">Pigeon pea</name>
    <name type="synonym">Cajanus indicus</name>
    <dbReference type="NCBI Taxonomy" id="3821"/>
    <lineage>
        <taxon>Eukaryota</taxon>
        <taxon>Viridiplantae</taxon>
        <taxon>Streptophyta</taxon>
        <taxon>Embryophyta</taxon>
        <taxon>Tracheophyta</taxon>
        <taxon>Spermatophyta</taxon>
        <taxon>Magnoliopsida</taxon>
        <taxon>eudicotyledons</taxon>
        <taxon>Gunneridae</taxon>
        <taxon>Pentapetalae</taxon>
        <taxon>rosids</taxon>
        <taxon>fabids</taxon>
        <taxon>Fabales</taxon>
        <taxon>Fabaceae</taxon>
        <taxon>Papilionoideae</taxon>
        <taxon>50 kb inversion clade</taxon>
        <taxon>NPAAA clade</taxon>
        <taxon>indigoferoid/millettioid clade</taxon>
        <taxon>Phaseoleae</taxon>
        <taxon>Cajanus</taxon>
    </lineage>
</organism>
<name>A0A151SLQ7_CAJCA</name>
<dbReference type="InterPro" id="IPR043502">
    <property type="entry name" value="DNA/RNA_pol_sf"/>
</dbReference>
<dbReference type="PROSITE" id="PS50994">
    <property type="entry name" value="INTEGRASE"/>
    <property type="match status" value="1"/>
</dbReference>
<keyword evidence="1" id="KW-0479">Metal-binding</keyword>
<keyword evidence="5" id="KW-1185">Reference proteome</keyword>
<dbReference type="SUPFAM" id="SSF53098">
    <property type="entry name" value="Ribonuclease H-like"/>
    <property type="match status" value="1"/>
</dbReference>
<evidence type="ECO:0000313" key="4">
    <source>
        <dbReference type="EMBL" id="KYP55750.1"/>
    </source>
</evidence>
<dbReference type="Proteomes" id="UP000075243">
    <property type="component" value="Chromosome 11"/>
</dbReference>
<dbReference type="Gene3D" id="3.30.420.10">
    <property type="entry name" value="Ribonuclease H-like superfamily/Ribonuclease H"/>
    <property type="match status" value="1"/>
</dbReference>
<dbReference type="InterPro" id="IPR013103">
    <property type="entry name" value="RVT_2"/>
</dbReference>
<gene>
    <name evidence="4" type="ORF">KK1_001974</name>
</gene>
<dbReference type="PANTHER" id="PTHR42648">
    <property type="entry name" value="TRANSPOSASE, PUTATIVE-RELATED"/>
    <property type="match status" value="1"/>
</dbReference>
<dbReference type="Pfam" id="PF00665">
    <property type="entry name" value="rve"/>
    <property type="match status" value="1"/>
</dbReference>
<dbReference type="AlphaFoldDB" id="A0A151SLQ7"/>
<evidence type="ECO:0000256" key="1">
    <source>
        <dbReference type="ARBA" id="ARBA00022723"/>
    </source>
</evidence>
<feature type="domain" description="Integrase catalytic" evidence="3">
    <location>
        <begin position="152"/>
        <end position="329"/>
    </location>
</feature>
<protein>
    <submittedName>
        <fullName evidence="4">Retrovirus-related Pol polyprotein from transposon TNT 1-94</fullName>
    </submittedName>
</protein>
<dbReference type="InterPro" id="IPR001584">
    <property type="entry name" value="Integrase_cat-core"/>
</dbReference>
<dbReference type="InterPro" id="IPR012337">
    <property type="entry name" value="RNaseH-like_sf"/>
</dbReference>
<dbReference type="SUPFAM" id="SSF56672">
    <property type="entry name" value="DNA/RNA polymerases"/>
    <property type="match status" value="1"/>
</dbReference>
<dbReference type="InterPro" id="IPR036397">
    <property type="entry name" value="RNaseH_sf"/>
</dbReference>
<reference evidence="4 5" key="1">
    <citation type="journal article" date="2012" name="Nat. Biotechnol.">
        <title>Draft genome sequence of pigeonpea (Cajanus cajan), an orphan legume crop of resource-poor farmers.</title>
        <authorList>
            <person name="Varshney R.K."/>
            <person name="Chen W."/>
            <person name="Li Y."/>
            <person name="Bharti A.K."/>
            <person name="Saxena R.K."/>
            <person name="Schlueter J.A."/>
            <person name="Donoghue M.T."/>
            <person name="Azam S."/>
            <person name="Fan G."/>
            <person name="Whaley A.M."/>
            <person name="Farmer A.D."/>
            <person name="Sheridan J."/>
            <person name="Iwata A."/>
            <person name="Tuteja R."/>
            <person name="Penmetsa R.V."/>
            <person name="Wu W."/>
            <person name="Upadhyaya H.D."/>
            <person name="Yang S.P."/>
            <person name="Shah T."/>
            <person name="Saxena K.B."/>
            <person name="Michael T."/>
            <person name="McCombie W.R."/>
            <person name="Yang B."/>
            <person name="Zhang G."/>
            <person name="Yang H."/>
            <person name="Wang J."/>
            <person name="Spillane C."/>
            <person name="Cook D.R."/>
            <person name="May G.D."/>
            <person name="Xu X."/>
            <person name="Jackson S.A."/>
        </authorList>
    </citation>
    <scope>NUCLEOTIDE SEQUENCE [LARGE SCALE GENOMIC DNA]</scope>
    <source>
        <strain evidence="5">cv. Asha</strain>
    </source>
</reference>
<sequence>LDLNNVFLNGTLEEEAYMTQLLGFEASDKNLICKLHKAIYGLKQAPRAWFEKLKSTLLQFNFQASKCDPSLFIYSHANNVIYILVYVDDIIILRTFKTCCSFWNKAQNIYANDIQRLYDATQKVSGRSGRPQCSYYKKMGHTESRQLGKHVRSSFPKQTKKRCNSVFTTIHSDIWDPSRVTSFGLRYFVTFIDEFSRCTWVYLMKDRYELLSIFVSFFNEIQNQFGKTIKIFKSDNAKEYFSFELSSFLSSHGVLHQSTCPHTPQQNGIAERKNRHLVKTARTLMLNANVPVHHWDDAILTACTQTRLVAKGYTQIYLQSQLKKHLFSHFQTKDLGQLKYFLGIEVAQSKEGIVISQRKYVIDILKETGMLDCKPIDSPMDPNQKLIADQCEPFTDPDRYKRLVGKLIYLTITRPDLSFAVGIASQFMQAPHIDLL</sequence>
<dbReference type="Pfam" id="PF07727">
    <property type="entry name" value="RVT_2"/>
    <property type="match status" value="2"/>
</dbReference>
<dbReference type="GO" id="GO:0015074">
    <property type="term" value="P:DNA integration"/>
    <property type="evidence" value="ECO:0007669"/>
    <property type="project" value="InterPro"/>
</dbReference>
<evidence type="ECO:0000256" key="2">
    <source>
        <dbReference type="ARBA" id="ARBA00022801"/>
    </source>
</evidence>
<keyword evidence="2" id="KW-0378">Hydrolase</keyword>
<proteinExistence type="predicted"/>
<dbReference type="EMBL" id="CM003613">
    <property type="protein sequence ID" value="KYP55750.1"/>
    <property type="molecule type" value="Genomic_DNA"/>
</dbReference>
<accession>A0A151SLQ7</accession>
<dbReference type="GO" id="GO:0046872">
    <property type="term" value="F:metal ion binding"/>
    <property type="evidence" value="ECO:0007669"/>
    <property type="project" value="UniProtKB-KW"/>
</dbReference>